<sequence length="143" mass="16664">VIPQKKIKHAASSDRVDYSLKLIGSMKPSMYVEVKKFARDLSNPEWIKQAVEYGKNGGARWVVLTNFHKIRIFNSDFYADLNNAELFREIDLLVDVDNPKVMEQLFLISREACKENNLDQYAKDHKKWKESADIEELMTDLIL</sequence>
<gene>
    <name evidence="1" type="ORF">B2A_07370</name>
</gene>
<accession>T1BB60</accession>
<evidence type="ECO:0000313" key="1">
    <source>
        <dbReference type="EMBL" id="EQD50254.1"/>
    </source>
</evidence>
<feature type="non-terminal residue" evidence="1">
    <location>
        <position position="1"/>
    </location>
</feature>
<dbReference type="AlphaFoldDB" id="T1BB60"/>
<proteinExistence type="predicted"/>
<comment type="caution">
    <text evidence="1">The sequence shown here is derived from an EMBL/GenBank/DDBJ whole genome shotgun (WGS) entry which is preliminary data.</text>
</comment>
<organism evidence="1">
    <name type="scientific">mine drainage metagenome</name>
    <dbReference type="NCBI Taxonomy" id="410659"/>
    <lineage>
        <taxon>unclassified sequences</taxon>
        <taxon>metagenomes</taxon>
        <taxon>ecological metagenomes</taxon>
    </lineage>
</organism>
<dbReference type="EMBL" id="AUZZ01005272">
    <property type="protein sequence ID" value="EQD50254.1"/>
    <property type="molecule type" value="Genomic_DNA"/>
</dbReference>
<name>T1BB60_9ZZZZ</name>
<reference evidence="1" key="2">
    <citation type="journal article" date="2014" name="ISME J.">
        <title>Microbial stratification in low pH oxic and suboxic macroscopic growths along an acid mine drainage.</title>
        <authorList>
            <person name="Mendez-Garcia C."/>
            <person name="Mesa V."/>
            <person name="Sprenger R.R."/>
            <person name="Richter M."/>
            <person name="Diez M.S."/>
            <person name="Solano J."/>
            <person name="Bargiela R."/>
            <person name="Golyshina O.V."/>
            <person name="Manteca A."/>
            <person name="Ramos J.L."/>
            <person name="Gallego J.R."/>
            <person name="Llorente I."/>
            <person name="Martins Dos Santos V.A."/>
            <person name="Jensen O.N."/>
            <person name="Pelaez A.I."/>
            <person name="Sanchez J."/>
            <person name="Ferrer M."/>
        </authorList>
    </citation>
    <scope>NUCLEOTIDE SEQUENCE</scope>
</reference>
<protein>
    <submittedName>
        <fullName evidence="1">Uncharacterized protein</fullName>
    </submittedName>
</protein>
<reference evidence="1" key="1">
    <citation type="submission" date="2013-08" db="EMBL/GenBank/DDBJ databases">
        <authorList>
            <person name="Mendez C."/>
            <person name="Richter M."/>
            <person name="Ferrer M."/>
            <person name="Sanchez J."/>
        </authorList>
    </citation>
    <scope>NUCLEOTIDE SEQUENCE</scope>
</reference>